<dbReference type="GeneID" id="39597697"/>
<feature type="transmembrane region" description="Helical" evidence="1">
    <location>
        <begin position="277"/>
        <end position="300"/>
    </location>
</feature>
<proteinExistence type="predicted"/>
<dbReference type="Pfam" id="PF20246">
    <property type="entry name" value="DUF6601"/>
    <property type="match status" value="1"/>
</dbReference>
<keyword evidence="1" id="KW-0812">Transmembrane</keyword>
<reference evidence="2 3" key="1">
    <citation type="journal article" date="2018" name="Front. Microbiol.">
        <title>Genomic and genetic insights into a cosmopolitan fungus, Paecilomyces variotii (Eurotiales).</title>
        <authorList>
            <person name="Urquhart A.S."/>
            <person name="Mondo S.J."/>
            <person name="Makela M.R."/>
            <person name="Hane J.K."/>
            <person name="Wiebenga A."/>
            <person name="He G."/>
            <person name="Mihaltcheva S."/>
            <person name="Pangilinan J."/>
            <person name="Lipzen A."/>
            <person name="Barry K."/>
            <person name="de Vries R.P."/>
            <person name="Grigoriev I.V."/>
            <person name="Idnurm A."/>
        </authorList>
    </citation>
    <scope>NUCLEOTIDE SEQUENCE [LARGE SCALE GENOMIC DNA]</scope>
    <source>
        <strain evidence="2 3">CBS 101075</strain>
    </source>
</reference>
<organism evidence="2 3">
    <name type="scientific">Byssochlamys spectabilis</name>
    <name type="common">Paecilomyces variotii</name>
    <dbReference type="NCBI Taxonomy" id="264951"/>
    <lineage>
        <taxon>Eukaryota</taxon>
        <taxon>Fungi</taxon>
        <taxon>Dikarya</taxon>
        <taxon>Ascomycota</taxon>
        <taxon>Pezizomycotina</taxon>
        <taxon>Eurotiomycetes</taxon>
        <taxon>Eurotiomycetidae</taxon>
        <taxon>Eurotiales</taxon>
        <taxon>Thermoascaceae</taxon>
        <taxon>Paecilomyces</taxon>
    </lineage>
</organism>
<dbReference type="InterPro" id="IPR046536">
    <property type="entry name" value="DUF6601"/>
</dbReference>
<dbReference type="VEuPathDB" id="FungiDB:C8Q69DRAFT_424969"/>
<evidence type="ECO:0000256" key="1">
    <source>
        <dbReference type="SAM" id="Phobius"/>
    </source>
</evidence>
<dbReference type="STRING" id="264951.A0A443HHH4"/>
<keyword evidence="3" id="KW-1185">Reference proteome</keyword>
<evidence type="ECO:0008006" key="4">
    <source>
        <dbReference type="Google" id="ProtNLM"/>
    </source>
</evidence>
<dbReference type="PANTHER" id="PTHR34414">
    <property type="entry name" value="HET DOMAIN-CONTAINING PROTEIN-RELATED"/>
    <property type="match status" value="1"/>
</dbReference>
<name>A0A443HHH4_BYSSP</name>
<dbReference type="Proteomes" id="UP000283841">
    <property type="component" value="Unassembled WGS sequence"/>
</dbReference>
<feature type="transmembrane region" description="Helical" evidence="1">
    <location>
        <begin position="236"/>
        <end position="257"/>
    </location>
</feature>
<evidence type="ECO:0000313" key="2">
    <source>
        <dbReference type="EMBL" id="RWQ91226.1"/>
    </source>
</evidence>
<keyword evidence="1" id="KW-0472">Membrane</keyword>
<accession>A0A443HHH4</accession>
<evidence type="ECO:0000313" key="3">
    <source>
        <dbReference type="Proteomes" id="UP000283841"/>
    </source>
</evidence>
<dbReference type="EMBL" id="RCNU01000024">
    <property type="protein sequence ID" value="RWQ91226.1"/>
    <property type="molecule type" value="Genomic_DNA"/>
</dbReference>
<dbReference type="PANTHER" id="PTHR34414:SF1">
    <property type="entry name" value="SUBTILISIN-LIKE SERINE PROTEASE"/>
    <property type="match status" value="1"/>
</dbReference>
<comment type="caution">
    <text evidence="2">The sequence shown here is derived from an EMBL/GenBank/DDBJ whole genome shotgun (WGS) entry which is preliminary data.</text>
</comment>
<dbReference type="RefSeq" id="XP_028480871.1">
    <property type="nucleotide sequence ID" value="XM_028628420.1"/>
</dbReference>
<gene>
    <name evidence="2" type="ORF">C8Q69DRAFT_424969</name>
</gene>
<keyword evidence="1" id="KW-1133">Transmembrane helix</keyword>
<sequence>MAGEKSLSHFTPPFEKEHELQYCIPIFSPYHPSYGFDPQRPILDLLNQDLLTRSIDRIYPHLWLAGLPKAARPLHRQRLLGRSIIITENPNEHLVWHATRIFIKPLPEYLLCHEFWTSNSALFINNQSLYQCACGTLLSYMWLICTKSDLAIAHDSNLLPRTITWERWVPFMTSFLSTVDSESLSSVSGRYHYGELRLSRLSLIYRLSPSVFSTRYLIRGFMSESSWSRAFFDRNFAWMLSMFAFFSIVASSMQVGLGTDWLHRSPRFQTASVVFTAWSLVVAAAGILLVGIVWIFLFLYNVTLARANLRVVMRRRERIRTNQGF</sequence>
<protein>
    <recommendedName>
        <fullName evidence="4">Subtilisin-like serine protease</fullName>
    </recommendedName>
</protein>
<dbReference type="AlphaFoldDB" id="A0A443HHH4"/>